<feature type="compositionally biased region" description="Basic residues" evidence="5">
    <location>
        <begin position="277"/>
        <end position="288"/>
    </location>
</feature>
<dbReference type="PANTHER" id="PTHR43918">
    <property type="entry name" value="ACETYLCHOLINESTERASE"/>
    <property type="match status" value="1"/>
</dbReference>
<evidence type="ECO:0000256" key="2">
    <source>
        <dbReference type="ARBA" id="ARBA00022487"/>
    </source>
</evidence>
<dbReference type="AlphaFoldDB" id="A0AAQ4F6B3"/>
<dbReference type="Gene3D" id="3.40.50.1820">
    <property type="entry name" value="alpha/beta hydrolase"/>
    <property type="match status" value="1"/>
</dbReference>
<dbReference type="EMBL" id="JARKHS020006444">
    <property type="protein sequence ID" value="KAK8782636.1"/>
    <property type="molecule type" value="Genomic_DNA"/>
</dbReference>
<gene>
    <name evidence="7" type="ORF">V5799_016024</name>
</gene>
<name>A0AAQ4F6B3_AMBAM</name>
<dbReference type="GO" id="GO:0019695">
    <property type="term" value="P:choline metabolic process"/>
    <property type="evidence" value="ECO:0007669"/>
    <property type="project" value="TreeGrafter"/>
</dbReference>
<comment type="caution">
    <text evidence="7">The sequence shown here is derived from an EMBL/GenBank/DDBJ whole genome shotgun (WGS) entry which is preliminary data.</text>
</comment>
<keyword evidence="2" id="KW-0719">Serine esterase</keyword>
<dbReference type="InterPro" id="IPR029058">
    <property type="entry name" value="AB_hydrolase_fold"/>
</dbReference>
<evidence type="ECO:0000256" key="1">
    <source>
        <dbReference type="ARBA" id="ARBA00005964"/>
    </source>
</evidence>
<evidence type="ECO:0000256" key="5">
    <source>
        <dbReference type="SAM" id="MobiDB-lite"/>
    </source>
</evidence>
<dbReference type="GO" id="GO:0006581">
    <property type="term" value="P:acetylcholine catabolic process"/>
    <property type="evidence" value="ECO:0007669"/>
    <property type="project" value="TreeGrafter"/>
</dbReference>
<evidence type="ECO:0000259" key="6">
    <source>
        <dbReference type="Pfam" id="PF00135"/>
    </source>
</evidence>
<dbReference type="InterPro" id="IPR050654">
    <property type="entry name" value="AChE-related_enzymes"/>
</dbReference>
<dbReference type="GO" id="GO:0005615">
    <property type="term" value="C:extracellular space"/>
    <property type="evidence" value="ECO:0007669"/>
    <property type="project" value="TreeGrafter"/>
</dbReference>
<keyword evidence="4" id="KW-0325">Glycoprotein</keyword>
<evidence type="ECO:0000256" key="4">
    <source>
        <dbReference type="ARBA" id="ARBA00023180"/>
    </source>
</evidence>
<reference evidence="7 8" key="1">
    <citation type="journal article" date="2023" name="Arcadia Sci">
        <title>De novo assembly of a long-read Amblyomma americanum tick genome.</title>
        <authorList>
            <person name="Chou S."/>
            <person name="Poskanzer K.E."/>
            <person name="Rollins M."/>
            <person name="Thuy-Boun P.S."/>
        </authorList>
    </citation>
    <scope>NUCLEOTIDE SEQUENCE [LARGE SCALE GENOMIC DNA]</scope>
    <source>
        <strain evidence="7">F_SG_1</strain>
        <tissue evidence="7">Salivary glands</tissue>
    </source>
</reference>
<feature type="region of interest" description="Disordered" evidence="5">
    <location>
        <begin position="266"/>
        <end position="298"/>
    </location>
</feature>
<dbReference type="Pfam" id="PF00135">
    <property type="entry name" value="COesterase"/>
    <property type="match status" value="1"/>
</dbReference>
<organism evidence="7 8">
    <name type="scientific">Amblyomma americanum</name>
    <name type="common">Lone star tick</name>
    <dbReference type="NCBI Taxonomy" id="6943"/>
    <lineage>
        <taxon>Eukaryota</taxon>
        <taxon>Metazoa</taxon>
        <taxon>Ecdysozoa</taxon>
        <taxon>Arthropoda</taxon>
        <taxon>Chelicerata</taxon>
        <taxon>Arachnida</taxon>
        <taxon>Acari</taxon>
        <taxon>Parasitiformes</taxon>
        <taxon>Ixodida</taxon>
        <taxon>Ixodoidea</taxon>
        <taxon>Ixodidae</taxon>
        <taxon>Amblyomminae</taxon>
        <taxon>Amblyomma</taxon>
    </lineage>
</organism>
<evidence type="ECO:0000313" key="8">
    <source>
        <dbReference type="Proteomes" id="UP001321473"/>
    </source>
</evidence>
<dbReference type="Proteomes" id="UP001321473">
    <property type="component" value="Unassembled WGS sequence"/>
</dbReference>
<sequence length="325" mass="36833">MYSPLDEDEFLPFSVLTPETWQKINVRQVLLGTTANEATMFLGVMQEAFHQVMGMMKTEYRMLCIIVMAQALSIPVSQSKKIVRAYFGDDSQEHSFEQVQDILARMLGDAVFDCPAQLFADSASRQGIKTYRYLFGYRPTHSLNDEWMGVAHGDDIVYALGSLPFIKDKSRYTEPMGKAGKELLASKNYTAGEEQFMKEIVATWASFIKSGKPVTPKPSAQWQEYGARNRYPVVVLKPHNYTTLEDDKRKRCDLWTPIFYRNEEKPTGTDTVVPNRKPTKQPGRKPVSKPKNSFSAKDRKMSSGIAKLPLACLLYAAIATTLLLW</sequence>
<keyword evidence="8" id="KW-1185">Reference proteome</keyword>
<dbReference type="InterPro" id="IPR002018">
    <property type="entry name" value="CarbesteraseB"/>
</dbReference>
<feature type="domain" description="Carboxylesterase type B" evidence="6">
    <location>
        <begin position="20"/>
        <end position="255"/>
    </location>
</feature>
<comment type="similarity">
    <text evidence="1">Belongs to the type-B carboxylesterase/lipase family.</text>
</comment>
<dbReference type="GO" id="GO:0003990">
    <property type="term" value="F:acetylcholinesterase activity"/>
    <property type="evidence" value="ECO:0007669"/>
    <property type="project" value="TreeGrafter"/>
</dbReference>
<accession>A0AAQ4F6B3</accession>
<proteinExistence type="inferred from homology"/>
<evidence type="ECO:0000313" key="7">
    <source>
        <dbReference type="EMBL" id="KAK8782636.1"/>
    </source>
</evidence>
<evidence type="ECO:0000256" key="3">
    <source>
        <dbReference type="ARBA" id="ARBA00022801"/>
    </source>
</evidence>
<keyword evidence="3" id="KW-0378">Hydrolase</keyword>
<dbReference type="SUPFAM" id="SSF53474">
    <property type="entry name" value="alpha/beta-Hydrolases"/>
    <property type="match status" value="1"/>
</dbReference>
<protein>
    <recommendedName>
        <fullName evidence="6">Carboxylesterase type B domain-containing protein</fullName>
    </recommendedName>
</protein>
<dbReference type="PANTHER" id="PTHR43918:SF4">
    <property type="entry name" value="CARBOXYLIC ESTER HYDROLASE"/>
    <property type="match status" value="1"/>
</dbReference>
<dbReference type="GO" id="GO:0005886">
    <property type="term" value="C:plasma membrane"/>
    <property type="evidence" value="ECO:0007669"/>
    <property type="project" value="TreeGrafter"/>
</dbReference>